<evidence type="ECO:0000259" key="1">
    <source>
        <dbReference type="PROSITE" id="PS50994"/>
    </source>
</evidence>
<dbReference type="VEuPathDB" id="VectorBase:AQUA011925"/>
<dbReference type="InterPro" id="IPR012337">
    <property type="entry name" value="RNaseH-like_sf"/>
</dbReference>
<dbReference type="PANTHER" id="PTHR47331">
    <property type="entry name" value="PHD-TYPE DOMAIN-CONTAINING PROTEIN"/>
    <property type="match status" value="1"/>
</dbReference>
<dbReference type="PROSITE" id="PS50994">
    <property type="entry name" value="INTEGRASE"/>
    <property type="match status" value="1"/>
</dbReference>
<protein>
    <recommendedName>
        <fullName evidence="1">Integrase catalytic domain-containing protein</fullName>
    </recommendedName>
</protein>
<dbReference type="InterPro" id="IPR040676">
    <property type="entry name" value="DUF5641"/>
</dbReference>
<dbReference type="InterPro" id="IPR036397">
    <property type="entry name" value="RNaseH_sf"/>
</dbReference>
<dbReference type="Gene3D" id="3.30.420.10">
    <property type="entry name" value="Ribonuclease H-like superfamily/Ribonuclease H"/>
    <property type="match status" value="1"/>
</dbReference>
<dbReference type="PANTHER" id="PTHR47331:SF1">
    <property type="entry name" value="GAG-LIKE PROTEIN"/>
    <property type="match status" value="1"/>
</dbReference>
<evidence type="ECO:0000313" key="3">
    <source>
        <dbReference type="Proteomes" id="UP000076407"/>
    </source>
</evidence>
<dbReference type="Proteomes" id="UP000076407">
    <property type="component" value="Unassembled WGS sequence"/>
</dbReference>
<dbReference type="AlphaFoldDB" id="A0A182XPX3"/>
<evidence type="ECO:0000313" key="2">
    <source>
        <dbReference type="EnsemblMetazoa" id="AQUA011925-PA"/>
    </source>
</evidence>
<dbReference type="GO" id="GO:0003676">
    <property type="term" value="F:nucleic acid binding"/>
    <property type="evidence" value="ECO:0007669"/>
    <property type="project" value="InterPro"/>
</dbReference>
<reference evidence="2" key="1">
    <citation type="submission" date="2020-05" db="UniProtKB">
        <authorList>
            <consortium name="EnsemblMetazoa"/>
        </authorList>
    </citation>
    <scope>IDENTIFICATION</scope>
    <source>
        <strain evidence="2">SANGQUA</strain>
    </source>
</reference>
<accession>A0A182XPX3</accession>
<dbReference type="Pfam" id="PF18701">
    <property type="entry name" value="DUF5641"/>
    <property type="match status" value="1"/>
</dbReference>
<keyword evidence="3" id="KW-1185">Reference proteome</keyword>
<dbReference type="STRING" id="34691.A0A182XPX3"/>
<sequence length="546" mass="62187">DTHCFHICECEETGNEALTDAVKRHFALESLGISNQSQTLMSTDDTRAIQILTRETHLKSGRWTRLERSIGYVVRFVNNARHRLTETPVTRGPLTQEELLASERIIFAQVQLEAFPEEVKLLKQQAREGREVNRALQKSSALYKLSPELDDCGLIRMRGRLDTCSIASEPLRKLVILPRRHHVTGLILLAYHVKYRHCNHRTAVNELRARYYIPRVLAEYNRIRHSCQYCKNANAAPKPPMMGSIPRCRTAVGQRAFTYTGLDYFGPMLVVVGRRTEKRWGVIFTCLTTRAIHLELAHSLNTTSCILAIRRFVARRGPPREIISDRGTNFIGASRELKEAVSEVNEDELICEFSTSTFRWTFNPPAAPHFGGCWERLVRSVKQILCKFNLPRLPSDEVLQSTLAEVEMIINSRPLTYVPLNDEMDMPITPNHLLLGSSDGTKRSVPFDDSPAAVSATWRTTQRNADIFWKRWVADYLPTLTRRSKWFQSVRPIKEGDVVIIVDANLPRNTWPKGRVLAVVRSGDGQVRRATVQTANGILERPATKL</sequence>
<dbReference type="SUPFAM" id="SSF53098">
    <property type="entry name" value="Ribonuclease H-like"/>
    <property type="match status" value="1"/>
</dbReference>
<organism evidence="2 3">
    <name type="scientific">Anopheles quadriannulatus</name>
    <name type="common">Mosquito</name>
    <dbReference type="NCBI Taxonomy" id="34691"/>
    <lineage>
        <taxon>Eukaryota</taxon>
        <taxon>Metazoa</taxon>
        <taxon>Ecdysozoa</taxon>
        <taxon>Arthropoda</taxon>
        <taxon>Hexapoda</taxon>
        <taxon>Insecta</taxon>
        <taxon>Pterygota</taxon>
        <taxon>Neoptera</taxon>
        <taxon>Endopterygota</taxon>
        <taxon>Diptera</taxon>
        <taxon>Nematocera</taxon>
        <taxon>Culicoidea</taxon>
        <taxon>Culicidae</taxon>
        <taxon>Anophelinae</taxon>
        <taxon>Anopheles</taxon>
    </lineage>
</organism>
<feature type="domain" description="Integrase catalytic" evidence="1">
    <location>
        <begin position="242"/>
        <end position="438"/>
    </location>
</feature>
<dbReference type="InterPro" id="IPR001584">
    <property type="entry name" value="Integrase_cat-core"/>
</dbReference>
<name>A0A182XPX3_ANOQN</name>
<proteinExistence type="predicted"/>
<dbReference type="EnsemblMetazoa" id="AQUA011925-RA">
    <property type="protein sequence ID" value="AQUA011925-PA"/>
    <property type="gene ID" value="AQUA011925"/>
</dbReference>
<dbReference type="GO" id="GO:0015074">
    <property type="term" value="P:DNA integration"/>
    <property type="evidence" value="ECO:0007669"/>
    <property type="project" value="InterPro"/>
</dbReference>